<reference evidence="4" key="2">
    <citation type="submission" date="2021-01" db="EMBL/GenBank/DDBJ databases">
        <title>Draft genomes of Rhodovulum sulfidophilum.</title>
        <authorList>
            <person name="Guzman M.S."/>
        </authorList>
    </citation>
    <scope>NUCLEOTIDE SEQUENCE [LARGE SCALE GENOMIC DNA]</scope>
    <source>
        <strain evidence="4">AB19</strain>
    </source>
</reference>
<name>A0A4R8FS87_9RHOB</name>
<dbReference type="Proteomes" id="UP000295484">
    <property type="component" value="Unassembled WGS sequence"/>
</dbReference>
<reference evidence="1" key="3">
    <citation type="submission" date="2021-01" db="EMBL/GenBank/DDBJ databases">
        <authorList>
            <person name="Guzman M.S."/>
        </authorList>
    </citation>
    <scope>NUCLEOTIDE SEQUENCE</scope>
    <source>
        <strain evidence="1">AB19</strain>
    </source>
</reference>
<organism evidence="2 3">
    <name type="scientific">Rhodovulum visakhapatnamense</name>
    <dbReference type="NCBI Taxonomy" id="364297"/>
    <lineage>
        <taxon>Bacteria</taxon>
        <taxon>Pseudomonadati</taxon>
        <taxon>Pseudomonadota</taxon>
        <taxon>Alphaproteobacteria</taxon>
        <taxon>Rhodobacterales</taxon>
        <taxon>Paracoccaceae</taxon>
        <taxon>Rhodovulum</taxon>
    </lineage>
</organism>
<dbReference type="AlphaFoldDB" id="A0A4R8FS87"/>
<sequence>MTADQEAMIRDALDALAPGEFHLPDAIGARWDTLWIGEKVGIGNDFLQAVREGRYAGIEDTGRKEHGLHVYVKTG</sequence>
<accession>A0A4R8FS87</accession>
<dbReference type="Pfam" id="PF07205">
    <property type="entry name" value="DUF1413"/>
    <property type="match status" value="1"/>
</dbReference>
<dbReference type="Proteomes" id="UP000635853">
    <property type="component" value="Unassembled WGS sequence"/>
</dbReference>
<protein>
    <submittedName>
        <fullName evidence="1">DUF1413 domain-containing protein</fullName>
    </submittedName>
    <submittedName>
        <fullName evidence="2">Uncharacterized protein DUF1413</fullName>
    </submittedName>
</protein>
<dbReference type="EMBL" id="SOEB01000009">
    <property type="protein sequence ID" value="TDX29265.1"/>
    <property type="molecule type" value="Genomic_DNA"/>
</dbReference>
<dbReference type="EMBL" id="JAESIL010000014">
    <property type="protein sequence ID" value="MBL3577498.1"/>
    <property type="molecule type" value="Genomic_DNA"/>
</dbReference>
<dbReference type="InterPro" id="IPR010813">
    <property type="entry name" value="DUF1413"/>
</dbReference>
<evidence type="ECO:0000313" key="2">
    <source>
        <dbReference type="EMBL" id="TDX29265.1"/>
    </source>
</evidence>
<dbReference type="RefSeq" id="WP_075786210.1">
    <property type="nucleotide sequence ID" value="NZ_JAESIL010000014.1"/>
</dbReference>
<comment type="caution">
    <text evidence="2">The sequence shown here is derived from an EMBL/GenBank/DDBJ whole genome shotgun (WGS) entry which is preliminary data.</text>
</comment>
<gene>
    <name evidence="2" type="ORF">EV657_10986</name>
    <name evidence="1" type="ORF">JMJ92_04900</name>
</gene>
<reference evidence="2 3" key="1">
    <citation type="submission" date="2019-03" db="EMBL/GenBank/DDBJ databases">
        <title>Genomic Encyclopedia of Type Strains, Phase IV (KMG-IV): sequencing the most valuable type-strain genomes for metagenomic binning, comparative biology and taxonomic classification.</title>
        <authorList>
            <person name="Goeker M."/>
        </authorList>
    </citation>
    <scope>NUCLEOTIDE SEQUENCE [LARGE SCALE GENOMIC DNA]</scope>
    <source>
        <strain evidence="2 3">JA181</strain>
    </source>
</reference>
<evidence type="ECO:0000313" key="1">
    <source>
        <dbReference type="EMBL" id="MBL3577498.1"/>
    </source>
</evidence>
<evidence type="ECO:0000313" key="4">
    <source>
        <dbReference type="Proteomes" id="UP000635853"/>
    </source>
</evidence>
<evidence type="ECO:0000313" key="3">
    <source>
        <dbReference type="Proteomes" id="UP000295484"/>
    </source>
</evidence>
<keyword evidence="4" id="KW-1185">Reference proteome</keyword>
<proteinExistence type="predicted"/>